<sequence>MADAIKSRAGTYSGIGETTRFQVATSERTEIASIRVIVKSWIEFIFPWRDLVEYSTADIKVLANENKEGNQGNEEKAELSFEWKHRISQIINSPFPELYTVVLKLFIVALIPSLDLLLAEKKSIHETTAMATAIFGRDGFGGDSALRRASHAAELVKDRVNSAFGLAEKLHSSDWLSAQPKGSKGDRDFGDSLDFVSCYDPLSLLELVFKPLSHGGFKAVLAAMEHLYSNSSDLSTTTAGLHSSGDTAYKSLWVWPREYSDQELSSTEKYHVTLKTPELPVVVRFVTKKQFVDNFVFLQPNYKKHYTKVLEYATLVYKNQSSSLLPIGTPQNTQILRQSLQIRQQNKRIFDEFSSQLLRSAVKLDHTVFKKYMLFNDSKPIIDPLLSHLLSAYGKAKSYHDSLVLLEKNLASAQKQKLLSNLPILGQLISTVSDFFSSDESGGQTFVSYNNGNNNSHNISNASVNTNINTRLLGTSASDNLHIAEKLTMYESINLRISSLLSLITLTFGISPANLSSILNYYLASTLASSSSTTKTSTTSPSASQTTPSSSSQLLPQSADSLSSALLSPPSNLASYINEIKPRGPRSAQVASSNEFQSMVSVSLFLDEYIIKPFLLLVLQYLSYLFNFIFARISKKLQASSDSNANQDENQDEGQNETQNDIQGFITSELDTLSLLVNSFSIRFLLANKFSSSVIFGFLLYLFFVFVFF</sequence>
<evidence type="ECO:0000313" key="3">
    <source>
        <dbReference type="EMBL" id="OMH85539.1"/>
    </source>
</evidence>
<feature type="transmembrane region" description="Helical" evidence="2">
    <location>
        <begin position="609"/>
        <end position="630"/>
    </location>
</feature>
<feature type="region of interest" description="Disordered" evidence="1">
    <location>
        <begin position="531"/>
        <end position="556"/>
    </location>
</feature>
<dbReference type="EMBL" id="LSSK01000073">
    <property type="protein sequence ID" value="OMH85539.1"/>
    <property type="molecule type" value="Genomic_DNA"/>
</dbReference>
<keyword evidence="4" id="KW-1185">Reference proteome</keyword>
<reference evidence="4" key="1">
    <citation type="submission" date="2017-01" db="EMBL/GenBank/DDBJ databases">
        <authorList>
            <person name="Wang Y."/>
            <person name="White M."/>
            <person name="Kvist S."/>
            <person name="Moncalvo J.-M."/>
        </authorList>
    </citation>
    <scope>NUCLEOTIDE SEQUENCE [LARGE SCALE GENOMIC DNA]</scope>
    <source>
        <strain evidence="4">COL-18-3</strain>
    </source>
</reference>
<keyword evidence="2" id="KW-0472">Membrane</keyword>
<accession>A0A1R1PX65</accession>
<gene>
    <name evidence="3" type="ORF">AX774_g928</name>
</gene>
<dbReference type="Proteomes" id="UP000188320">
    <property type="component" value="Unassembled WGS sequence"/>
</dbReference>
<proteinExistence type="predicted"/>
<evidence type="ECO:0000256" key="1">
    <source>
        <dbReference type="SAM" id="MobiDB-lite"/>
    </source>
</evidence>
<keyword evidence="2" id="KW-1133">Transmembrane helix</keyword>
<organism evidence="3 4">
    <name type="scientific">Zancudomyces culisetae</name>
    <name type="common">Gut fungus</name>
    <name type="synonym">Smittium culisetae</name>
    <dbReference type="NCBI Taxonomy" id="1213189"/>
    <lineage>
        <taxon>Eukaryota</taxon>
        <taxon>Fungi</taxon>
        <taxon>Fungi incertae sedis</taxon>
        <taxon>Zoopagomycota</taxon>
        <taxon>Kickxellomycotina</taxon>
        <taxon>Harpellomycetes</taxon>
        <taxon>Harpellales</taxon>
        <taxon>Legeriomycetaceae</taxon>
        <taxon>Zancudomyces</taxon>
    </lineage>
</organism>
<evidence type="ECO:0000313" key="4">
    <source>
        <dbReference type="Proteomes" id="UP000188320"/>
    </source>
</evidence>
<keyword evidence="2" id="KW-0812">Transmembrane</keyword>
<protein>
    <submittedName>
        <fullName evidence="3">Uncharacterized protein</fullName>
    </submittedName>
</protein>
<dbReference type="AlphaFoldDB" id="A0A1R1PX65"/>
<name>A0A1R1PX65_ZANCU</name>
<feature type="transmembrane region" description="Helical" evidence="2">
    <location>
        <begin position="690"/>
        <end position="708"/>
    </location>
</feature>
<evidence type="ECO:0000256" key="2">
    <source>
        <dbReference type="SAM" id="Phobius"/>
    </source>
</evidence>
<comment type="caution">
    <text evidence="3">The sequence shown here is derived from an EMBL/GenBank/DDBJ whole genome shotgun (WGS) entry which is preliminary data.</text>
</comment>